<dbReference type="AlphaFoldDB" id="A0AAV6FW41"/>
<dbReference type="PANTHER" id="PTHR35678:SF1">
    <property type="entry name" value="PROTEIN STPG4"/>
    <property type="match status" value="1"/>
</dbReference>
<dbReference type="Proteomes" id="UP000823561">
    <property type="component" value="Chromosome 18"/>
</dbReference>
<reference evidence="6" key="1">
    <citation type="submission" date="2020-10" db="EMBL/GenBank/DDBJ databases">
        <title>Chromosome-scale genome assembly of the Allis shad, Alosa alosa.</title>
        <authorList>
            <person name="Margot Z."/>
            <person name="Christophe K."/>
            <person name="Cabau C."/>
            <person name="Louis A."/>
            <person name="Berthelot C."/>
            <person name="Parey E."/>
            <person name="Roest Crollius H."/>
            <person name="Montfort J."/>
            <person name="Robinson-Rechavi M."/>
            <person name="Bucao C."/>
            <person name="Bouchez O."/>
            <person name="Gislard M."/>
            <person name="Lluch J."/>
            <person name="Milhes M."/>
            <person name="Lampietro C."/>
            <person name="Lopez Roques C."/>
            <person name="Donnadieu C."/>
            <person name="Braasch I."/>
            <person name="Desvignes T."/>
            <person name="Postlethwait J."/>
            <person name="Bobe J."/>
            <person name="Guiguen Y."/>
        </authorList>
    </citation>
    <scope>NUCLEOTIDE SEQUENCE</scope>
    <source>
        <strain evidence="6">M-15738</strain>
        <tissue evidence="6">Blood</tissue>
    </source>
</reference>
<keyword evidence="4" id="KW-0539">Nucleus</keyword>
<sequence>MTIGRDKDVSKLKDVCRDTDKTTDKTNGKQDQQTERGGWWKDTINDTPIPGTYHIRDFIEEATLNPVRVTYGFRGTGRNGQTARVRKGDVLLPGAYDFLDSTQQALQKQASWAFKNRPRPDNYTLGIRDKDIDLSPCHYDTMDKPVPRLPCRHMMFRSAVPRLTFLPRDGPAPGQYEVKTPQSSTPGISSCFRSTVPRLHSVRSRTPGPGTYEPSWQPGQRLATEADMGRNQGVFFRNVF</sequence>
<dbReference type="GO" id="GO:0005737">
    <property type="term" value="C:cytoplasm"/>
    <property type="evidence" value="ECO:0007669"/>
    <property type="project" value="UniProtKB-SubCell"/>
</dbReference>
<dbReference type="GO" id="GO:0003682">
    <property type="term" value="F:chromatin binding"/>
    <property type="evidence" value="ECO:0007669"/>
    <property type="project" value="TreeGrafter"/>
</dbReference>
<accession>A0AAV6FW41</accession>
<evidence type="ECO:0000256" key="5">
    <source>
        <dbReference type="SAM" id="MobiDB-lite"/>
    </source>
</evidence>
<evidence type="ECO:0000256" key="1">
    <source>
        <dbReference type="ARBA" id="ARBA00004123"/>
    </source>
</evidence>
<dbReference type="EMBL" id="JADWDJ010000018">
    <property type="protein sequence ID" value="KAG5266709.1"/>
    <property type="molecule type" value="Genomic_DNA"/>
</dbReference>
<proteinExistence type="predicted"/>
<evidence type="ECO:0008006" key="8">
    <source>
        <dbReference type="Google" id="ProtNLM"/>
    </source>
</evidence>
<dbReference type="GO" id="GO:0042585">
    <property type="term" value="C:germinal vesicle"/>
    <property type="evidence" value="ECO:0007669"/>
    <property type="project" value="TreeGrafter"/>
</dbReference>
<protein>
    <recommendedName>
        <fullName evidence="8">Protein STPG4</fullName>
    </recommendedName>
</protein>
<gene>
    <name evidence="6" type="ORF">AALO_G00235240</name>
</gene>
<feature type="compositionally biased region" description="Basic and acidic residues" evidence="5">
    <location>
        <begin position="1"/>
        <end position="34"/>
    </location>
</feature>
<evidence type="ECO:0000313" key="6">
    <source>
        <dbReference type="EMBL" id="KAG5266709.1"/>
    </source>
</evidence>
<dbReference type="Pfam" id="PF07004">
    <property type="entry name" value="SHIPPO-rpt"/>
    <property type="match status" value="1"/>
</dbReference>
<dbReference type="GO" id="GO:0001939">
    <property type="term" value="C:female pronucleus"/>
    <property type="evidence" value="ECO:0007669"/>
    <property type="project" value="TreeGrafter"/>
</dbReference>
<keyword evidence="3" id="KW-0963">Cytoplasm</keyword>
<name>A0AAV6FW41_9TELE</name>
<keyword evidence="7" id="KW-1185">Reference proteome</keyword>
<organism evidence="6 7">
    <name type="scientific">Alosa alosa</name>
    <name type="common">allis shad</name>
    <dbReference type="NCBI Taxonomy" id="278164"/>
    <lineage>
        <taxon>Eukaryota</taxon>
        <taxon>Metazoa</taxon>
        <taxon>Chordata</taxon>
        <taxon>Craniata</taxon>
        <taxon>Vertebrata</taxon>
        <taxon>Euteleostomi</taxon>
        <taxon>Actinopterygii</taxon>
        <taxon>Neopterygii</taxon>
        <taxon>Teleostei</taxon>
        <taxon>Clupei</taxon>
        <taxon>Clupeiformes</taxon>
        <taxon>Clupeoidei</taxon>
        <taxon>Clupeidae</taxon>
        <taxon>Alosa</taxon>
    </lineage>
</organism>
<dbReference type="GO" id="GO:0044727">
    <property type="term" value="P:epigenetic programing of male pronucleus"/>
    <property type="evidence" value="ECO:0007669"/>
    <property type="project" value="TreeGrafter"/>
</dbReference>
<evidence type="ECO:0000256" key="3">
    <source>
        <dbReference type="ARBA" id="ARBA00022490"/>
    </source>
</evidence>
<dbReference type="InterPro" id="IPR010736">
    <property type="entry name" value="SHIPPO-rpt"/>
</dbReference>
<dbReference type="GO" id="GO:0001940">
    <property type="term" value="C:male pronucleus"/>
    <property type="evidence" value="ECO:0007669"/>
    <property type="project" value="TreeGrafter"/>
</dbReference>
<evidence type="ECO:0000256" key="4">
    <source>
        <dbReference type="ARBA" id="ARBA00023242"/>
    </source>
</evidence>
<evidence type="ECO:0000256" key="2">
    <source>
        <dbReference type="ARBA" id="ARBA00004496"/>
    </source>
</evidence>
<evidence type="ECO:0000313" key="7">
    <source>
        <dbReference type="Proteomes" id="UP000823561"/>
    </source>
</evidence>
<dbReference type="GO" id="GO:0042393">
    <property type="term" value="F:histone binding"/>
    <property type="evidence" value="ECO:0007669"/>
    <property type="project" value="TreeGrafter"/>
</dbReference>
<dbReference type="PANTHER" id="PTHR35678">
    <property type="entry name" value="PROTEIN STPG4"/>
    <property type="match status" value="1"/>
</dbReference>
<feature type="region of interest" description="Disordered" evidence="5">
    <location>
        <begin position="1"/>
        <end position="42"/>
    </location>
</feature>
<comment type="caution">
    <text evidence="6">The sequence shown here is derived from an EMBL/GenBank/DDBJ whole genome shotgun (WGS) entry which is preliminary data.</text>
</comment>
<comment type="subcellular location">
    <subcellularLocation>
        <location evidence="2">Cytoplasm</location>
    </subcellularLocation>
    <subcellularLocation>
        <location evidence="1">Nucleus</location>
    </subcellularLocation>
</comment>